<dbReference type="InterPro" id="IPR011009">
    <property type="entry name" value="Kinase-like_dom_sf"/>
</dbReference>
<organism evidence="1 2">
    <name type="scientific">Bartonella apis</name>
    <dbReference type="NCBI Taxonomy" id="1686310"/>
    <lineage>
        <taxon>Bacteria</taxon>
        <taxon>Pseudomonadati</taxon>
        <taxon>Pseudomonadota</taxon>
        <taxon>Alphaproteobacteria</taxon>
        <taxon>Hyphomicrobiales</taxon>
        <taxon>Bartonellaceae</taxon>
        <taxon>Bartonella</taxon>
    </lineage>
</organism>
<dbReference type="SUPFAM" id="SSF56112">
    <property type="entry name" value="Protein kinase-like (PK-like)"/>
    <property type="match status" value="1"/>
</dbReference>
<proteinExistence type="predicted"/>
<evidence type="ECO:0000313" key="1">
    <source>
        <dbReference type="EMBL" id="OLY43619.1"/>
    </source>
</evidence>
<dbReference type="AlphaFoldDB" id="A0A1R0F9P7"/>
<keyword evidence="2" id="KW-1185">Reference proteome</keyword>
<comment type="caution">
    <text evidence="1">The sequence shown here is derived from an EMBL/GenBank/DDBJ whole genome shotgun (WGS) entry which is preliminary data.</text>
</comment>
<name>A0A1R0F9P7_9HYPH</name>
<keyword evidence="1" id="KW-0418">Kinase</keyword>
<gene>
    <name evidence="1" type="ORF">PEB0149_010510</name>
</gene>
<sequence length="368" mass="42639">MEHFADSDSALPPLKDPQFLTEFVALMVLKRDVFSETRVGYFADDPHKRVIRRIVTAAPKWSRPLAWILARREIRALKKVRGLEGVPQLIAVDKDGLYRSWSEGTPLHLARPNKPEFYLSAFKILRNLRRMGITHNDLAKPQNWLMTSDGKASIIDFQLASVHKHRGALYRYFAYEDFRHLIKQKRSFAPELMTPTERRILKNRSWPSRLWLATGKRVYNFITKDMFKWSDGDGTGDRVQHQGPVIRNLLKNNPDIGDIAIATYSLPAKGVGLYVFVESDKLDEKAVRNLLKDQKIESLQVVHQLPRRKDGSIRDDIIKLVAMNELNDLVALIKREPDLKPVVAPIIDNRKNLTDRRVYQYEAQRKKK</sequence>
<reference evidence="1 2" key="1">
    <citation type="submission" date="2016-12" db="EMBL/GenBank/DDBJ databases">
        <title>Comparative genomics of Bartonella apis.</title>
        <authorList>
            <person name="Engel P."/>
        </authorList>
    </citation>
    <scope>NUCLEOTIDE SEQUENCE [LARGE SCALE GENOMIC DNA]</scope>
    <source>
        <strain evidence="1 2">PEB0149</strain>
    </source>
</reference>
<protein>
    <submittedName>
        <fullName evidence="1">Protein kinase domain</fullName>
    </submittedName>
</protein>
<dbReference type="NCBIfam" id="NF006620">
    <property type="entry name" value="PRK09188.1"/>
    <property type="match status" value="1"/>
</dbReference>
<dbReference type="GO" id="GO:0016301">
    <property type="term" value="F:kinase activity"/>
    <property type="evidence" value="ECO:0007669"/>
    <property type="project" value="UniProtKB-KW"/>
</dbReference>
<accession>A0A1R0F9P7</accession>
<dbReference type="Proteomes" id="UP000187344">
    <property type="component" value="Unassembled WGS sequence"/>
</dbReference>
<dbReference type="Gene3D" id="1.10.510.10">
    <property type="entry name" value="Transferase(Phosphotransferase) domain 1"/>
    <property type="match status" value="1"/>
</dbReference>
<dbReference type="OrthoDB" id="212517at2"/>
<dbReference type="EMBL" id="LXYT01000001">
    <property type="protein sequence ID" value="OLY43619.1"/>
    <property type="molecule type" value="Genomic_DNA"/>
</dbReference>
<keyword evidence="1" id="KW-0808">Transferase</keyword>
<evidence type="ECO:0000313" key="2">
    <source>
        <dbReference type="Proteomes" id="UP000187344"/>
    </source>
</evidence>
<dbReference type="RefSeq" id="WP_075868664.1">
    <property type="nucleotide sequence ID" value="NZ_CALYQA010000004.1"/>
</dbReference>